<proteinExistence type="predicted"/>
<evidence type="ECO:0000256" key="1">
    <source>
        <dbReference type="SAM" id="Phobius"/>
    </source>
</evidence>
<accession>A0ABQ5MKB5</accession>
<organism evidence="2 3">
    <name type="scientific">Neptunitalea lumnitzerae</name>
    <dbReference type="NCBI Taxonomy" id="2965509"/>
    <lineage>
        <taxon>Bacteria</taxon>
        <taxon>Pseudomonadati</taxon>
        <taxon>Bacteroidota</taxon>
        <taxon>Flavobacteriia</taxon>
        <taxon>Flavobacteriales</taxon>
        <taxon>Flavobacteriaceae</taxon>
        <taxon>Neptunitalea</taxon>
    </lineage>
</organism>
<evidence type="ECO:0000313" key="2">
    <source>
        <dbReference type="EMBL" id="GLB49860.1"/>
    </source>
</evidence>
<protein>
    <recommendedName>
        <fullName evidence="4">DUF3592 domain-containing protein</fullName>
    </recommendedName>
</protein>
<reference evidence="2" key="1">
    <citation type="submission" date="2022-07" db="EMBL/GenBank/DDBJ databases">
        <title>Taxonomy of Novel Oxalotrophic and Methylotrophic Bacteria.</title>
        <authorList>
            <person name="Sahin N."/>
            <person name="Tani A."/>
        </authorList>
    </citation>
    <scope>NUCLEOTIDE SEQUENCE</scope>
    <source>
        <strain evidence="2">Y10</strain>
    </source>
</reference>
<keyword evidence="1" id="KW-0812">Transmembrane</keyword>
<gene>
    <name evidence="2" type="ORF">Y10_22280</name>
</gene>
<evidence type="ECO:0008006" key="4">
    <source>
        <dbReference type="Google" id="ProtNLM"/>
    </source>
</evidence>
<feature type="transmembrane region" description="Helical" evidence="1">
    <location>
        <begin position="103"/>
        <end position="126"/>
    </location>
</feature>
<keyword evidence="3" id="KW-1185">Reference proteome</keyword>
<keyword evidence="1" id="KW-0472">Membrane</keyword>
<sequence length="227" mass="25768">MVIVFSIIGNDTPSVNIDLIKEKGTEKTAEITDLDTQYNITINNVNPTIIHYTYEDNGKTIQSKYRVLEKRKIEDLEIGSAITIKEYEGDSIIMGLKPYDFGIWWILLLPIPFLFIGLPLLIYSILQVRKEVNLYKYGTLSNGKIISMMPKSGLPITNIGQGVIIHYEYEVNGTKMIGESITTDFSIISNKKKDDMVPIFVATKQPNKTCIVPKIEALKNNWNVQFD</sequence>
<keyword evidence="1" id="KW-1133">Transmembrane helix</keyword>
<evidence type="ECO:0000313" key="3">
    <source>
        <dbReference type="Proteomes" id="UP001143543"/>
    </source>
</evidence>
<name>A0ABQ5MKB5_9FLAO</name>
<dbReference type="EMBL" id="BRVO01000002">
    <property type="protein sequence ID" value="GLB49860.1"/>
    <property type="molecule type" value="Genomic_DNA"/>
</dbReference>
<comment type="caution">
    <text evidence="2">The sequence shown here is derived from an EMBL/GenBank/DDBJ whole genome shotgun (WGS) entry which is preliminary data.</text>
</comment>
<dbReference type="Proteomes" id="UP001143543">
    <property type="component" value="Unassembled WGS sequence"/>
</dbReference>